<comment type="caution">
    <text evidence="2">The sequence shown here is derived from an EMBL/GenBank/DDBJ whole genome shotgun (WGS) entry which is preliminary data.</text>
</comment>
<keyword evidence="1" id="KW-1133">Transmembrane helix</keyword>
<feature type="transmembrane region" description="Helical" evidence="1">
    <location>
        <begin position="43"/>
        <end position="62"/>
    </location>
</feature>
<accession>A0A918KHQ0</accession>
<organism evidence="2 3">
    <name type="scientific">Litorimonas cladophorae</name>
    <dbReference type="NCBI Taxonomy" id="1220491"/>
    <lineage>
        <taxon>Bacteria</taxon>
        <taxon>Pseudomonadati</taxon>
        <taxon>Pseudomonadota</taxon>
        <taxon>Alphaproteobacteria</taxon>
        <taxon>Maricaulales</taxon>
        <taxon>Robiginitomaculaceae</taxon>
    </lineage>
</organism>
<evidence type="ECO:0000313" key="3">
    <source>
        <dbReference type="Proteomes" id="UP000600865"/>
    </source>
</evidence>
<dbReference type="AlphaFoldDB" id="A0A918KHQ0"/>
<keyword evidence="1" id="KW-0812">Transmembrane</keyword>
<keyword evidence="1" id="KW-0472">Membrane</keyword>
<dbReference type="Proteomes" id="UP000600865">
    <property type="component" value="Unassembled WGS sequence"/>
</dbReference>
<sequence length="111" mass="12267">MFKQSIALFRARNDSTLAKAVAADIIVDGAIGRFGWPITLAKFWMCVALLASILLAALLLWLGLAGHWAFWFPSVIPLGLSYLILRLWRGINLGLDRVSSLAKSQLKNLKT</sequence>
<reference evidence="2 3" key="1">
    <citation type="journal article" date="2014" name="Int. J. Syst. Evol. Microbiol.">
        <title>Complete genome sequence of Corynebacterium casei LMG S-19264T (=DSM 44701T), isolated from a smear-ripened cheese.</title>
        <authorList>
            <consortium name="US DOE Joint Genome Institute (JGI-PGF)"/>
            <person name="Walter F."/>
            <person name="Albersmeier A."/>
            <person name="Kalinowski J."/>
            <person name="Ruckert C."/>
        </authorList>
    </citation>
    <scope>NUCLEOTIDE SEQUENCE [LARGE SCALE GENOMIC DNA]</scope>
    <source>
        <strain evidence="2 3">KCTC 23968</strain>
    </source>
</reference>
<dbReference type="EMBL" id="BMYV01000001">
    <property type="protein sequence ID" value="GGX61336.1"/>
    <property type="molecule type" value="Genomic_DNA"/>
</dbReference>
<proteinExistence type="predicted"/>
<evidence type="ECO:0000313" key="2">
    <source>
        <dbReference type="EMBL" id="GGX61336.1"/>
    </source>
</evidence>
<feature type="transmembrane region" description="Helical" evidence="1">
    <location>
        <begin position="68"/>
        <end position="88"/>
    </location>
</feature>
<gene>
    <name evidence="2" type="ORF">GCM10011309_09110</name>
</gene>
<protein>
    <submittedName>
        <fullName evidence="2">Uncharacterized protein</fullName>
    </submittedName>
</protein>
<name>A0A918KHQ0_9PROT</name>
<evidence type="ECO:0000256" key="1">
    <source>
        <dbReference type="SAM" id="Phobius"/>
    </source>
</evidence>
<keyword evidence="3" id="KW-1185">Reference proteome</keyword>